<dbReference type="EMBL" id="CAJNOQ010008510">
    <property type="protein sequence ID" value="CAF1199075.1"/>
    <property type="molecule type" value="Genomic_DNA"/>
</dbReference>
<proteinExistence type="predicted"/>
<feature type="compositionally biased region" description="Low complexity" evidence="1">
    <location>
        <begin position="29"/>
        <end position="45"/>
    </location>
</feature>
<sequence length="150" mass="17550">MCILLSRYCQNKRFYLHLHSKSSPPPSPRSKATQLNQNKQNQLTNEVNHKSYLAATSIRKPERLQLETLMNKGVTQRHIFFEQKNQRTVKEKCGYNYDSCGTSIRTLKKIKADFKSQAYKAQNEDDSIRHIQQKWLEKLSETKYVGSAIQ</sequence>
<reference evidence="3" key="1">
    <citation type="submission" date="2021-02" db="EMBL/GenBank/DDBJ databases">
        <authorList>
            <person name="Nowell W R."/>
        </authorList>
    </citation>
    <scope>NUCLEOTIDE SEQUENCE</scope>
</reference>
<keyword evidence="6" id="KW-1185">Reference proteome</keyword>
<evidence type="ECO:0000256" key="1">
    <source>
        <dbReference type="SAM" id="MobiDB-lite"/>
    </source>
</evidence>
<dbReference type="AlphaFoldDB" id="A0A814WBE7"/>
<dbReference type="EMBL" id="CAJNOK010006897">
    <property type="protein sequence ID" value="CAF1017780.1"/>
    <property type="molecule type" value="Genomic_DNA"/>
</dbReference>
<evidence type="ECO:0000313" key="5">
    <source>
        <dbReference type="EMBL" id="CAF3963695.1"/>
    </source>
</evidence>
<name>A0A814WBE7_9BILA</name>
<dbReference type="Proteomes" id="UP000677228">
    <property type="component" value="Unassembled WGS sequence"/>
</dbReference>
<dbReference type="Proteomes" id="UP000663829">
    <property type="component" value="Unassembled WGS sequence"/>
</dbReference>
<evidence type="ECO:0000313" key="3">
    <source>
        <dbReference type="EMBL" id="CAF1199075.1"/>
    </source>
</evidence>
<accession>A0A814WBE7</accession>
<protein>
    <submittedName>
        <fullName evidence="3">Uncharacterized protein</fullName>
    </submittedName>
</protein>
<dbReference type="EMBL" id="CAJOBA010006908">
    <property type="protein sequence ID" value="CAF3786967.1"/>
    <property type="molecule type" value="Genomic_DNA"/>
</dbReference>
<dbReference type="Proteomes" id="UP000681722">
    <property type="component" value="Unassembled WGS sequence"/>
</dbReference>
<gene>
    <name evidence="3" type="ORF">GPM918_LOCUS23624</name>
    <name evidence="2" type="ORF">OVA965_LOCUS15370</name>
    <name evidence="5" type="ORF">SRO942_LOCUS23623</name>
    <name evidence="4" type="ORF">TMI583_LOCUS15379</name>
</gene>
<comment type="caution">
    <text evidence="3">The sequence shown here is derived from an EMBL/GenBank/DDBJ whole genome shotgun (WGS) entry which is preliminary data.</text>
</comment>
<evidence type="ECO:0000313" key="6">
    <source>
        <dbReference type="Proteomes" id="UP000663829"/>
    </source>
</evidence>
<evidence type="ECO:0000313" key="2">
    <source>
        <dbReference type="EMBL" id="CAF1017780.1"/>
    </source>
</evidence>
<feature type="region of interest" description="Disordered" evidence="1">
    <location>
        <begin position="19"/>
        <end position="48"/>
    </location>
</feature>
<organism evidence="3 6">
    <name type="scientific">Didymodactylos carnosus</name>
    <dbReference type="NCBI Taxonomy" id="1234261"/>
    <lineage>
        <taxon>Eukaryota</taxon>
        <taxon>Metazoa</taxon>
        <taxon>Spiralia</taxon>
        <taxon>Gnathifera</taxon>
        <taxon>Rotifera</taxon>
        <taxon>Eurotatoria</taxon>
        <taxon>Bdelloidea</taxon>
        <taxon>Philodinida</taxon>
        <taxon>Philodinidae</taxon>
        <taxon>Didymodactylos</taxon>
    </lineage>
</organism>
<dbReference type="EMBL" id="CAJOBC010008511">
    <property type="protein sequence ID" value="CAF3963695.1"/>
    <property type="molecule type" value="Genomic_DNA"/>
</dbReference>
<evidence type="ECO:0000313" key="4">
    <source>
        <dbReference type="EMBL" id="CAF3786967.1"/>
    </source>
</evidence>
<dbReference type="Proteomes" id="UP000682733">
    <property type="component" value="Unassembled WGS sequence"/>
</dbReference>